<dbReference type="AlphaFoldDB" id="A0A915E0G5"/>
<dbReference type="WBParaSite" id="jg2563">
    <property type="protein sequence ID" value="jg2563"/>
    <property type="gene ID" value="jg2563"/>
</dbReference>
<keyword evidence="1" id="KW-1185">Reference proteome</keyword>
<reference evidence="2" key="1">
    <citation type="submission" date="2022-11" db="UniProtKB">
        <authorList>
            <consortium name="WormBaseParasite"/>
        </authorList>
    </citation>
    <scope>IDENTIFICATION</scope>
</reference>
<sequence>MTMPDSARQTLDEMRFLFWDSREQEPGMTIVFFEPIYLFSHLDNTTILIWMSENQEKLLEETEFLSFDATYKKSPRGFYQLFYIYGRLDRKVLPIAWVWMQKKTRAEYLRVWYVMFNKPVGDYNIRFAMAVKFLMINLITLITF</sequence>
<protein>
    <submittedName>
        <fullName evidence="2">Uncharacterized protein</fullName>
    </submittedName>
</protein>
<organism evidence="1 2">
    <name type="scientific">Ditylenchus dipsaci</name>
    <dbReference type="NCBI Taxonomy" id="166011"/>
    <lineage>
        <taxon>Eukaryota</taxon>
        <taxon>Metazoa</taxon>
        <taxon>Ecdysozoa</taxon>
        <taxon>Nematoda</taxon>
        <taxon>Chromadorea</taxon>
        <taxon>Rhabditida</taxon>
        <taxon>Tylenchina</taxon>
        <taxon>Tylenchomorpha</taxon>
        <taxon>Sphaerularioidea</taxon>
        <taxon>Anguinidae</taxon>
        <taxon>Anguininae</taxon>
        <taxon>Ditylenchus</taxon>
    </lineage>
</organism>
<name>A0A915E0G5_9BILA</name>
<accession>A0A915E0G5</accession>
<evidence type="ECO:0000313" key="1">
    <source>
        <dbReference type="Proteomes" id="UP000887574"/>
    </source>
</evidence>
<proteinExistence type="predicted"/>
<evidence type="ECO:0000313" key="2">
    <source>
        <dbReference type="WBParaSite" id="jg2563"/>
    </source>
</evidence>
<dbReference type="Proteomes" id="UP000887574">
    <property type="component" value="Unplaced"/>
</dbReference>